<gene>
    <name evidence="2" type="ORF">UFOPK2399_00617</name>
</gene>
<dbReference type="GO" id="GO:0008757">
    <property type="term" value="F:S-adenosylmethionine-dependent methyltransferase activity"/>
    <property type="evidence" value="ECO:0007669"/>
    <property type="project" value="InterPro"/>
</dbReference>
<dbReference type="InterPro" id="IPR050508">
    <property type="entry name" value="Methyltransf_Superfamily"/>
</dbReference>
<dbReference type="Gene3D" id="3.40.50.150">
    <property type="entry name" value="Vaccinia Virus protein VP39"/>
    <property type="match status" value="1"/>
</dbReference>
<dbReference type="SUPFAM" id="SSF53335">
    <property type="entry name" value="S-adenosyl-L-methionine-dependent methyltransferases"/>
    <property type="match status" value="1"/>
</dbReference>
<dbReference type="InterPro" id="IPR029063">
    <property type="entry name" value="SAM-dependent_MTases_sf"/>
</dbReference>
<evidence type="ECO:0000313" key="2">
    <source>
        <dbReference type="EMBL" id="CAB4689715.1"/>
    </source>
</evidence>
<dbReference type="InterPro" id="IPR013216">
    <property type="entry name" value="Methyltransf_11"/>
</dbReference>
<dbReference type="EMBL" id="CAEZXP010000001">
    <property type="protein sequence ID" value="CAB4689715.1"/>
    <property type="molecule type" value="Genomic_DNA"/>
</dbReference>
<sequence length="262" mass="28836">MSDTAVWARQRTARLKAAFAYDRPVSFGGTRHDYVHAALKPRNPRRILDVGCGHGWTLAGLKDLGADLVGIDTDPEVLASARATYPFLEIVESPGGPLPFPDGSFDAVICSDVIEHVGDENKAPLLREIHRVLEPGGTLVLTAPHAGIFSWADPMDLKRKAAGLYRLYARVSGYRSTTEARIGHKHISRREAESLLDGFVVEDMLFSGAFTSALTWPIALAERLPLVPERVEHVLARFRAQESGVRLARLLADNIRLTARRV</sequence>
<accession>A0A6J6NYE7</accession>
<name>A0A6J6NYE7_9ZZZZ</name>
<reference evidence="2" key="1">
    <citation type="submission" date="2020-05" db="EMBL/GenBank/DDBJ databases">
        <authorList>
            <person name="Chiriac C."/>
            <person name="Salcher M."/>
            <person name="Ghai R."/>
            <person name="Kavagutti S V."/>
        </authorList>
    </citation>
    <scope>NUCLEOTIDE SEQUENCE</scope>
</reference>
<evidence type="ECO:0000259" key="1">
    <source>
        <dbReference type="Pfam" id="PF08241"/>
    </source>
</evidence>
<dbReference type="AlphaFoldDB" id="A0A6J6NYE7"/>
<dbReference type="CDD" id="cd02440">
    <property type="entry name" value="AdoMet_MTases"/>
    <property type="match status" value="1"/>
</dbReference>
<feature type="domain" description="Methyltransferase type 11" evidence="1">
    <location>
        <begin position="48"/>
        <end position="141"/>
    </location>
</feature>
<dbReference type="Pfam" id="PF08241">
    <property type="entry name" value="Methyltransf_11"/>
    <property type="match status" value="1"/>
</dbReference>
<protein>
    <submittedName>
        <fullName evidence="2">Unannotated protein</fullName>
    </submittedName>
</protein>
<proteinExistence type="predicted"/>
<dbReference type="PANTHER" id="PTHR42912">
    <property type="entry name" value="METHYLTRANSFERASE"/>
    <property type="match status" value="1"/>
</dbReference>
<organism evidence="2">
    <name type="scientific">freshwater metagenome</name>
    <dbReference type="NCBI Taxonomy" id="449393"/>
    <lineage>
        <taxon>unclassified sequences</taxon>
        <taxon>metagenomes</taxon>
        <taxon>ecological metagenomes</taxon>
    </lineage>
</organism>